<dbReference type="SUPFAM" id="SSF55874">
    <property type="entry name" value="ATPase domain of HSP90 chaperone/DNA topoisomerase II/histidine kinase"/>
    <property type="match status" value="1"/>
</dbReference>
<protein>
    <recommendedName>
        <fullName evidence="2">histidine kinase</fullName>
        <ecNumber evidence="2">2.7.13.3</ecNumber>
    </recommendedName>
</protein>
<keyword evidence="7" id="KW-0902">Two-component regulatory system</keyword>
<sequence>MNRMSFSLSLYARIAVLIGLSVLCCALYLHDGMSAKLLVFLGALMLAIVSLVGLFHTQQKQTEQVIRALANGDFTLGFGKSHPLRAQLDEVKTQMQTTRFNLAQQAQFLQALLVHIELAIIVFDEQGKVVEINPASAKLLGKSIYNVADLEHLAPLVEQTHNSLKTIANWQRGEQTDTLSLQISTALIQGKQRKIITLHSIRDALQSKEQQAYKRLTHVLTHEIANSITPLSSIAQTCLGLVPEGDHFASDEDKDDLNLALTTLAKRTEHLSEFIARFRQVSNVPKPNLHAEPLDALARRVHQLHLRLCNAANIRFDLEINHTALVMLDSAQIEQVLINLIKNAIEAVTTSQQTHINDAAIAIKTGQNIAGQSFIEVTDTGAGVADHVLELMFVPFFTTKQQGSGIGLSLSKQVMQLHGGDLVYLKRPIGACFRCVFG</sequence>
<dbReference type="KEGG" id="pxi:J5O05_17415"/>
<dbReference type="InterPro" id="IPR035965">
    <property type="entry name" value="PAS-like_dom_sf"/>
</dbReference>
<evidence type="ECO:0000259" key="9">
    <source>
        <dbReference type="PROSITE" id="PS50109"/>
    </source>
</evidence>
<dbReference type="CDD" id="cd00130">
    <property type="entry name" value="PAS"/>
    <property type="match status" value="1"/>
</dbReference>
<evidence type="ECO:0000313" key="11">
    <source>
        <dbReference type="EMBL" id="QTH73035.1"/>
    </source>
</evidence>
<keyword evidence="3" id="KW-0808">Transferase</keyword>
<keyword evidence="6" id="KW-0067">ATP-binding</keyword>
<keyword evidence="8" id="KW-0472">Membrane</keyword>
<dbReference type="InterPro" id="IPR004358">
    <property type="entry name" value="Sig_transdc_His_kin-like_C"/>
</dbReference>
<dbReference type="PANTHER" id="PTHR43065:SF46">
    <property type="entry name" value="C4-DICARBOXYLATE TRANSPORT SENSOR PROTEIN DCTB"/>
    <property type="match status" value="1"/>
</dbReference>
<evidence type="ECO:0000256" key="6">
    <source>
        <dbReference type="ARBA" id="ARBA00022840"/>
    </source>
</evidence>
<proteinExistence type="predicted"/>
<keyword evidence="4" id="KW-0547">Nucleotide-binding</keyword>
<reference evidence="11" key="1">
    <citation type="submission" date="2021-03" db="EMBL/GenBank/DDBJ databases">
        <title>Complete Genome of Pseudoalteromonas xiamenensis STKMTI.2, a new potential marine bacterium producing anti-Vibrio compounds.</title>
        <authorList>
            <person name="Handayani D.P."/>
            <person name="Isnansetyo A."/>
            <person name="Istiqomah I."/>
            <person name="Jumina J."/>
        </authorList>
    </citation>
    <scope>NUCLEOTIDE SEQUENCE</scope>
    <source>
        <strain evidence="11">STKMTI.2</strain>
        <plasmid evidence="11">unnamed4</plasmid>
    </source>
</reference>
<evidence type="ECO:0000259" key="10">
    <source>
        <dbReference type="PROSITE" id="PS50112"/>
    </source>
</evidence>
<keyword evidence="8" id="KW-0812">Transmembrane</keyword>
<dbReference type="Pfam" id="PF02518">
    <property type="entry name" value="HATPase_c"/>
    <property type="match status" value="1"/>
</dbReference>
<keyword evidence="8" id="KW-1133">Transmembrane helix</keyword>
<dbReference type="Pfam" id="PF13188">
    <property type="entry name" value="PAS_8"/>
    <property type="match status" value="1"/>
</dbReference>
<geneLocation type="plasmid" evidence="11 12">
    <name>unnamed4</name>
</geneLocation>
<dbReference type="PROSITE" id="PS50112">
    <property type="entry name" value="PAS"/>
    <property type="match status" value="1"/>
</dbReference>
<comment type="catalytic activity">
    <reaction evidence="1">
        <text>ATP + protein L-histidine = ADP + protein N-phospho-L-histidine.</text>
        <dbReference type="EC" id="2.7.13.3"/>
    </reaction>
</comment>
<gene>
    <name evidence="11" type="ORF">J5O05_17415</name>
</gene>
<dbReference type="GO" id="GO:0000160">
    <property type="term" value="P:phosphorelay signal transduction system"/>
    <property type="evidence" value="ECO:0007669"/>
    <property type="project" value="UniProtKB-KW"/>
</dbReference>
<dbReference type="InterPro" id="IPR005467">
    <property type="entry name" value="His_kinase_dom"/>
</dbReference>
<accession>A0A975DJT1</accession>
<evidence type="ECO:0000256" key="7">
    <source>
        <dbReference type="ARBA" id="ARBA00023012"/>
    </source>
</evidence>
<dbReference type="PROSITE" id="PS50109">
    <property type="entry name" value="HIS_KIN"/>
    <property type="match status" value="1"/>
</dbReference>
<evidence type="ECO:0000256" key="5">
    <source>
        <dbReference type="ARBA" id="ARBA00022777"/>
    </source>
</evidence>
<dbReference type="SUPFAM" id="SSF55785">
    <property type="entry name" value="PYP-like sensor domain (PAS domain)"/>
    <property type="match status" value="1"/>
</dbReference>
<evidence type="ECO:0000256" key="2">
    <source>
        <dbReference type="ARBA" id="ARBA00012438"/>
    </source>
</evidence>
<dbReference type="InterPro" id="IPR036890">
    <property type="entry name" value="HATPase_C_sf"/>
</dbReference>
<name>A0A975DJT1_9GAMM</name>
<dbReference type="Gene3D" id="3.30.450.20">
    <property type="entry name" value="PAS domain"/>
    <property type="match status" value="1"/>
</dbReference>
<feature type="domain" description="PAS" evidence="10">
    <location>
        <begin position="105"/>
        <end position="141"/>
    </location>
</feature>
<dbReference type="PANTHER" id="PTHR43065">
    <property type="entry name" value="SENSOR HISTIDINE KINASE"/>
    <property type="match status" value="1"/>
</dbReference>
<dbReference type="SMART" id="SM00387">
    <property type="entry name" value="HATPase_c"/>
    <property type="match status" value="1"/>
</dbReference>
<feature type="transmembrane region" description="Helical" evidence="8">
    <location>
        <begin position="12"/>
        <end position="30"/>
    </location>
</feature>
<dbReference type="InterPro" id="IPR000014">
    <property type="entry name" value="PAS"/>
</dbReference>
<evidence type="ECO:0000256" key="4">
    <source>
        <dbReference type="ARBA" id="ARBA00022741"/>
    </source>
</evidence>
<organism evidence="11 12">
    <name type="scientific">Pseudoalteromonas xiamenensis</name>
    <dbReference type="NCBI Taxonomy" id="882626"/>
    <lineage>
        <taxon>Bacteria</taxon>
        <taxon>Pseudomonadati</taxon>
        <taxon>Pseudomonadota</taxon>
        <taxon>Gammaproteobacteria</taxon>
        <taxon>Alteromonadales</taxon>
        <taxon>Pseudoalteromonadaceae</taxon>
        <taxon>Pseudoalteromonas</taxon>
    </lineage>
</organism>
<evidence type="ECO:0000256" key="8">
    <source>
        <dbReference type="SAM" id="Phobius"/>
    </source>
</evidence>
<feature type="domain" description="Histidine kinase" evidence="9">
    <location>
        <begin position="219"/>
        <end position="438"/>
    </location>
</feature>
<keyword evidence="11" id="KW-0614">Plasmid</keyword>
<dbReference type="EMBL" id="CP072134">
    <property type="protein sequence ID" value="QTH73035.1"/>
    <property type="molecule type" value="Genomic_DNA"/>
</dbReference>
<evidence type="ECO:0000256" key="3">
    <source>
        <dbReference type="ARBA" id="ARBA00022679"/>
    </source>
</evidence>
<keyword evidence="12" id="KW-1185">Reference proteome</keyword>
<feature type="transmembrane region" description="Helical" evidence="8">
    <location>
        <begin position="37"/>
        <end position="56"/>
    </location>
</feature>
<keyword evidence="5" id="KW-0418">Kinase</keyword>
<dbReference type="AlphaFoldDB" id="A0A975DJT1"/>
<evidence type="ECO:0000313" key="12">
    <source>
        <dbReference type="Proteomes" id="UP000664904"/>
    </source>
</evidence>
<dbReference type="Gene3D" id="3.30.565.10">
    <property type="entry name" value="Histidine kinase-like ATPase, C-terminal domain"/>
    <property type="match status" value="1"/>
</dbReference>
<dbReference type="Proteomes" id="UP000664904">
    <property type="component" value="Plasmid unnamed4"/>
</dbReference>
<evidence type="ECO:0000256" key="1">
    <source>
        <dbReference type="ARBA" id="ARBA00000085"/>
    </source>
</evidence>
<dbReference type="RefSeq" id="WP_208844654.1">
    <property type="nucleotide sequence ID" value="NZ_CP072134.1"/>
</dbReference>
<dbReference type="GO" id="GO:0004673">
    <property type="term" value="F:protein histidine kinase activity"/>
    <property type="evidence" value="ECO:0007669"/>
    <property type="project" value="UniProtKB-EC"/>
</dbReference>
<dbReference type="InterPro" id="IPR003594">
    <property type="entry name" value="HATPase_dom"/>
</dbReference>
<dbReference type="EC" id="2.7.13.3" evidence="2"/>
<dbReference type="PRINTS" id="PR00344">
    <property type="entry name" value="BCTRLSENSOR"/>
</dbReference>
<dbReference type="GO" id="GO:0005524">
    <property type="term" value="F:ATP binding"/>
    <property type="evidence" value="ECO:0007669"/>
    <property type="project" value="UniProtKB-KW"/>
</dbReference>